<dbReference type="AlphaFoldDB" id="A0A976XJU9"/>
<gene>
    <name evidence="2" type="ORF">MACK_003915</name>
</gene>
<dbReference type="EMBL" id="CP056070">
    <property type="protein sequence ID" value="UVC49800.1"/>
    <property type="molecule type" value="Genomic_DNA"/>
</dbReference>
<sequence>MYCSFAITIFFSFLSLLLFKLTFEGCEHSLGTMLSWSLFGYFTKLYDENTCGLFLAFFNLLGKVAAHLMLIKGLPLKFYKHCFPVFKRYEFFGKSCVLCSLEKMHLLHFALTAKKTFITFMYSFSRLLGAVLDRHLGRSLTWFNLYGFFGVFLSVRLLFFVAFMFTLMVVVKYFSNLLKFKPFNKLVILTLVPSVLLTAFTSFMVYKCFFSLWFFVGSVLLTGVMYYTHHKQLKM</sequence>
<keyword evidence="1" id="KW-0472">Membrane</keyword>
<keyword evidence="1" id="KW-1133">Transmembrane helix</keyword>
<feature type="transmembrane region" description="Helical" evidence="1">
    <location>
        <begin position="53"/>
        <end position="71"/>
    </location>
</feature>
<feature type="transmembrane region" description="Helical" evidence="1">
    <location>
        <begin position="212"/>
        <end position="229"/>
    </location>
</feature>
<protein>
    <submittedName>
        <fullName evidence="2">Uncharacterized protein</fullName>
    </submittedName>
</protein>
<accession>A0A976XJU9</accession>
<feature type="transmembrane region" description="Helical" evidence="1">
    <location>
        <begin position="145"/>
        <end position="174"/>
    </location>
</feature>
<name>A0A976XJU9_THEOR</name>
<evidence type="ECO:0000313" key="2">
    <source>
        <dbReference type="EMBL" id="UVC49800.1"/>
    </source>
</evidence>
<organism evidence="2 3">
    <name type="scientific">Theileria orientalis</name>
    <dbReference type="NCBI Taxonomy" id="68886"/>
    <lineage>
        <taxon>Eukaryota</taxon>
        <taxon>Sar</taxon>
        <taxon>Alveolata</taxon>
        <taxon>Apicomplexa</taxon>
        <taxon>Aconoidasida</taxon>
        <taxon>Piroplasmida</taxon>
        <taxon>Theileriidae</taxon>
        <taxon>Theileria</taxon>
    </lineage>
</organism>
<keyword evidence="1" id="KW-0812">Transmembrane</keyword>
<feature type="transmembrane region" description="Helical" evidence="1">
    <location>
        <begin position="186"/>
        <end position="206"/>
    </location>
</feature>
<evidence type="ECO:0000256" key="1">
    <source>
        <dbReference type="SAM" id="Phobius"/>
    </source>
</evidence>
<reference evidence="2" key="1">
    <citation type="submission" date="2022-07" db="EMBL/GenBank/DDBJ databases">
        <title>Evaluation of T. orientalis genome assembly methods using nanopore sequencing and analysis of variation between genomes.</title>
        <authorList>
            <person name="Yam J."/>
            <person name="Micallef M.L."/>
            <person name="Liu M."/>
            <person name="Djordjevic S.P."/>
            <person name="Bogema D.R."/>
            <person name="Jenkins C."/>
        </authorList>
    </citation>
    <scope>NUCLEOTIDE SEQUENCE</scope>
    <source>
        <strain evidence="2">Goon Nure</strain>
    </source>
</reference>
<evidence type="ECO:0000313" key="3">
    <source>
        <dbReference type="Proteomes" id="UP000244811"/>
    </source>
</evidence>
<proteinExistence type="predicted"/>
<dbReference type="Proteomes" id="UP000244811">
    <property type="component" value="Chromosome 3"/>
</dbReference>